<evidence type="ECO:0000256" key="6">
    <source>
        <dbReference type="SAM" id="Phobius"/>
    </source>
</evidence>
<dbReference type="InterPro" id="IPR052159">
    <property type="entry name" value="Competence_DNA_uptake"/>
</dbReference>
<feature type="domain" description="DUF4131" evidence="8">
    <location>
        <begin position="40"/>
        <end position="191"/>
    </location>
</feature>
<reference evidence="9 10" key="1">
    <citation type="journal article" date="2018" name="Int. J. Syst. Evol. Microbiol.">
        <title>Pseudooceanicola lipolyticus sp. nov., a marine alphaproteobacterium, reclassification of Oceanicola flagellatus as Pseudooceanicola flagellatus comb. nov. and emended description of the genus Pseudooceanicola.</title>
        <authorList>
            <person name="Huang M.-M."/>
            <person name="Guo L.-L."/>
            <person name="Wu Y.-H."/>
            <person name="Lai Q.-L."/>
            <person name="Shao Z.-Z."/>
            <person name="Wang C.-S."/>
            <person name="Wu M."/>
            <person name="Xu X.-W."/>
        </authorList>
    </citation>
    <scope>NUCLEOTIDE SEQUENCE [LARGE SCALE GENOMIC DNA]</scope>
    <source>
        <strain evidence="9 10">Ar-45</strain>
    </source>
</reference>
<dbReference type="PANTHER" id="PTHR30619:SF1">
    <property type="entry name" value="RECOMBINATION PROTEIN 2"/>
    <property type="match status" value="1"/>
</dbReference>
<feature type="transmembrane region" description="Helical" evidence="6">
    <location>
        <begin position="399"/>
        <end position="421"/>
    </location>
</feature>
<feature type="transmembrane region" description="Helical" evidence="6">
    <location>
        <begin position="251"/>
        <end position="274"/>
    </location>
</feature>
<feature type="transmembrane region" description="Helical" evidence="6">
    <location>
        <begin position="12"/>
        <end position="28"/>
    </location>
</feature>
<comment type="caution">
    <text evidence="9">The sequence shown here is derived from an EMBL/GenBank/DDBJ whole genome shotgun (WGS) entry which is preliminary data.</text>
</comment>
<accession>A0ABX4MJY9</accession>
<feature type="domain" description="ComEC/Rec2-related protein" evidence="7">
    <location>
        <begin position="234"/>
        <end position="513"/>
    </location>
</feature>
<protein>
    <submittedName>
        <fullName evidence="9">DUF4131 domain-containing protein</fullName>
    </submittedName>
</protein>
<name>A0ABX4MJY9_9RHOB</name>
<keyword evidence="4 6" id="KW-1133">Transmembrane helix</keyword>
<dbReference type="InterPro" id="IPR025405">
    <property type="entry name" value="DUF4131"/>
</dbReference>
<evidence type="ECO:0000256" key="5">
    <source>
        <dbReference type="ARBA" id="ARBA00023136"/>
    </source>
</evidence>
<dbReference type="NCBIfam" id="TIGR00360">
    <property type="entry name" value="ComEC_N-term"/>
    <property type="match status" value="1"/>
</dbReference>
<evidence type="ECO:0000313" key="10">
    <source>
        <dbReference type="Proteomes" id="UP000231702"/>
    </source>
</evidence>
<sequence length="695" mass="73449">MRQALLAQRGHMFPWVPVFLGLGIGWYFTLRQEPGPELRLALPVLTVVLSGLAWGASRRDRPLLQAGFVALALIAGGMWLAAERAARVSAPVLGYRYYGPVEGRIIGMDRSASDALRLTLDQVRLGRMAPARTPARVRISLHGDGGTVPRPGQRVMTTGHLSPPGGPVEPGGFDFRRHAWFQKLGAVGYTRIPLLGVAPPEPGAARIFRARMALAEAFRQALPGETGAFAAAITAGDRSGMGQETLQALRVANLAHLLAISGLHMGLLTGFVFLSLRRLLAVSERLALHLPLRSIAAAGALVVAVIYLGLSGGSIATERAFVMVAVVLVAAMALRRALTLRAVALAALVVLGLRPEALLSPGFQMSFAATLALVWIFSLMTPKDGQGAGWPGRGWRGRVLTLVISSAVAGAATAPVAAAQFNQLAHYGLLANLLSVPVMGTLVMPAALVSVLLMPLGLEALPMTLMGWGLDWILAVARFTAGLEGARGTVPSPPPVALPMLCLGGLFVILWAGRARWLGVAPVALALILWQGTTRPDILIAETGGLVGVMTPEGRALSRERSESFTARVWLENDGDKAQQLEAAGRWQAGTAIRHATGKRAAGAAGPCEEAEILVLNVEAALASRATGCEIYDPARLRRTGAVAIYLDKQLVVTASETDGTRYWNSPELSRSPGLWASLGQRLSRSDLTAARGPE</sequence>
<evidence type="ECO:0000256" key="4">
    <source>
        <dbReference type="ARBA" id="ARBA00022989"/>
    </source>
</evidence>
<feature type="transmembrane region" description="Helical" evidence="6">
    <location>
        <begin position="320"/>
        <end position="338"/>
    </location>
</feature>
<organism evidence="9 10">
    <name type="scientific">Pseudooceanicola antarcticus</name>
    <dbReference type="NCBI Taxonomy" id="1247613"/>
    <lineage>
        <taxon>Bacteria</taxon>
        <taxon>Pseudomonadati</taxon>
        <taxon>Pseudomonadota</taxon>
        <taxon>Alphaproteobacteria</taxon>
        <taxon>Rhodobacterales</taxon>
        <taxon>Paracoccaceae</taxon>
        <taxon>Pseudooceanicola</taxon>
    </lineage>
</organism>
<evidence type="ECO:0000259" key="8">
    <source>
        <dbReference type="Pfam" id="PF13567"/>
    </source>
</evidence>
<feature type="transmembrane region" description="Helical" evidence="6">
    <location>
        <begin position="286"/>
        <end position="308"/>
    </location>
</feature>
<feature type="transmembrane region" description="Helical" evidence="6">
    <location>
        <begin position="427"/>
        <end position="453"/>
    </location>
</feature>
<feature type="transmembrane region" description="Helical" evidence="6">
    <location>
        <begin position="465"/>
        <end position="483"/>
    </location>
</feature>
<dbReference type="Pfam" id="PF03772">
    <property type="entry name" value="Competence"/>
    <property type="match status" value="1"/>
</dbReference>
<gene>
    <name evidence="9" type="ORF">CVM39_16280</name>
</gene>
<keyword evidence="2" id="KW-1003">Cell membrane</keyword>
<dbReference type="Proteomes" id="UP000231702">
    <property type="component" value="Unassembled WGS sequence"/>
</dbReference>
<evidence type="ECO:0000313" key="9">
    <source>
        <dbReference type="EMBL" id="PJE26889.1"/>
    </source>
</evidence>
<evidence type="ECO:0000256" key="2">
    <source>
        <dbReference type="ARBA" id="ARBA00022475"/>
    </source>
</evidence>
<keyword evidence="3 6" id="KW-0812">Transmembrane</keyword>
<evidence type="ECO:0000256" key="3">
    <source>
        <dbReference type="ARBA" id="ARBA00022692"/>
    </source>
</evidence>
<comment type="subcellular location">
    <subcellularLocation>
        <location evidence="1">Cell membrane</location>
        <topology evidence="1">Multi-pass membrane protein</topology>
    </subcellularLocation>
</comment>
<proteinExistence type="predicted"/>
<feature type="transmembrane region" description="Helical" evidence="6">
    <location>
        <begin position="63"/>
        <end position="82"/>
    </location>
</feature>
<keyword evidence="5 6" id="KW-0472">Membrane</keyword>
<dbReference type="PANTHER" id="PTHR30619">
    <property type="entry name" value="DNA INTERNALIZATION/COMPETENCE PROTEIN COMEC/REC2"/>
    <property type="match status" value="1"/>
</dbReference>
<evidence type="ECO:0000259" key="7">
    <source>
        <dbReference type="Pfam" id="PF03772"/>
    </source>
</evidence>
<dbReference type="Pfam" id="PF13567">
    <property type="entry name" value="DUF4131"/>
    <property type="match status" value="1"/>
</dbReference>
<dbReference type="InterPro" id="IPR004477">
    <property type="entry name" value="ComEC_N"/>
</dbReference>
<dbReference type="EMBL" id="PGTD01000018">
    <property type="protein sequence ID" value="PJE26889.1"/>
    <property type="molecule type" value="Genomic_DNA"/>
</dbReference>
<evidence type="ECO:0000256" key="1">
    <source>
        <dbReference type="ARBA" id="ARBA00004651"/>
    </source>
</evidence>
<keyword evidence="10" id="KW-1185">Reference proteome</keyword>
<feature type="transmembrane region" description="Helical" evidence="6">
    <location>
        <begin position="495"/>
        <end position="513"/>
    </location>
</feature>
<feature type="transmembrane region" description="Helical" evidence="6">
    <location>
        <begin position="358"/>
        <end position="378"/>
    </location>
</feature>